<dbReference type="InterPro" id="IPR011701">
    <property type="entry name" value="MFS"/>
</dbReference>
<dbReference type="EMBL" id="CP097118">
    <property type="protein sequence ID" value="USS88285.1"/>
    <property type="molecule type" value="Genomic_DNA"/>
</dbReference>
<accession>A0ABY5BT35</accession>
<feature type="transmembrane region" description="Helical" evidence="2">
    <location>
        <begin position="251"/>
        <end position="268"/>
    </location>
</feature>
<dbReference type="InterPro" id="IPR053160">
    <property type="entry name" value="MFS_DHA3_Transporter"/>
</dbReference>
<feature type="transmembrane region" description="Helical" evidence="2">
    <location>
        <begin position="145"/>
        <end position="162"/>
    </location>
</feature>
<name>A0ABY5BT35_9LACO</name>
<dbReference type="Gene3D" id="1.20.1250.20">
    <property type="entry name" value="MFS general substrate transporter like domains"/>
    <property type="match status" value="1"/>
</dbReference>
<feature type="transmembrane region" description="Helical" evidence="2">
    <location>
        <begin position="44"/>
        <end position="65"/>
    </location>
</feature>
<evidence type="ECO:0000313" key="4">
    <source>
        <dbReference type="Proteomes" id="UP001057025"/>
    </source>
</evidence>
<feature type="transmembrane region" description="Helical" evidence="2">
    <location>
        <begin position="215"/>
        <end position="239"/>
    </location>
</feature>
<keyword evidence="2" id="KW-0472">Membrane</keyword>
<evidence type="ECO:0000256" key="2">
    <source>
        <dbReference type="SAM" id="Phobius"/>
    </source>
</evidence>
<dbReference type="PANTHER" id="PTHR23530:SF1">
    <property type="entry name" value="PERMEASE, MAJOR FACILITATOR SUPERFAMILY-RELATED"/>
    <property type="match status" value="1"/>
</dbReference>
<keyword evidence="2" id="KW-1133">Transmembrane helix</keyword>
<dbReference type="RefSeq" id="WP_252797571.1">
    <property type="nucleotide sequence ID" value="NZ_CP097118.1"/>
</dbReference>
<keyword evidence="4" id="KW-1185">Reference proteome</keyword>
<dbReference type="Proteomes" id="UP001057025">
    <property type="component" value="Chromosome"/>
</dbReference>
<keyword evidence="2" id="KW-0812">Transmembrane</keyword>
<sequence>MPIQKPTLNRYLLVYLTSFFLYNFARVLPHAVLTVILLDKGMSIGEIAIIQSFFMVAVLLFEFPSGVLTDAWSEKKIYLLALALLAGSYFLIMVSHSLAVLCLSWFIYGISSASISSSLETFFLRQYRNDETLIKRFNVRFNNTNLISGLVGGGLGSFIYAYLENALYLISITLIVVSAALIILFFRGDERTNPRARTNFYQIVTELRNIKSRSLYLSIFLLAVFQIIMQLFFQFWQVLFLDAGINKKQFGLFYVIFQLLALLSNWIFSRISFQRHQAGLMVLIAVLLVAGIVWNHSTVLFTGLICAFLLPFNLYSNQLQLDIQRESPTTAVASVVSFAGTCGSVVSMLFLWVVGILDHLQTFNVIAIEATVVFLVVSLGAYYGSRLIAR</sequence>
<reference evidence="3" key="1">
    <citation type="submission" date="2022-05" db="EMBL/GenBank/DDBJ databases">
        <authorList>
            <person name="Oliphant S.A."/>
            <person name="Watson-Haigh N.S."/>
            <person name="Sumby K.M."/>
            <person name="Gardner J.M."/>
            <person name="Jiranek V."/>
        </authorList>
    </citation>
    <scope>NUCLEOTIDE SEQUENCE</scope>
    <source>
        <strain evidence="3">KI11_C11</strain>
    </source>
</reference>
<dbReference type="Pfam" id="PF07690">
    <property type="entry name" value="MFS_1"/>
    <property type="match status" value="1"/>
</dbReference>
<protein>
    <submittedName>
        <fullName evidence="3">MFS transporter</fullName>
    </submittedName>
</protein>
<organism evidence="3 4">
    <name type="scientific">Fructilactobacillus hinvesii</name>
    <dbReference type="NCBI Taxonomy" id="2940300"/>
    <lineage>
        <taxon>Bacteria</taxon>
        <taxon>Bacillati</taxon>
        <taxon>Bacillota</taxon>
        <taxon>Bacilli</taxon>
        <taxon>Lactobacillales</taxon>
        <taxon>Lactobacillaceae</taxon>
        <taxon>Fructilactobacillus</taxon>
    </lineage>
</organism>
<proteinExistence type="predicted"/>
<feature type="transmembrane region" description="Helical" evidence="2">
    <location>
        <begin position="105"/>
        <end position="124"/>
    </location>
</feature>
<comment type="subcellular location">
    <subcellularLocation>
        <location evidence="1">Cell membrane</location>
        <topology evidence="1">Multi-pass membrane protein</topology>
    </subcellularLocation>
</comment>
<dbReference type="SUPFAM" id="SSF103473">
    <property type="entry name" value="MFS general substrate transporter"/>
    <property type="match status" value="1"/>
</dbReference>
<gene>
    <name evidence="3" type="ORF">M3M39_02045</name>
</gene>
<feature type="transmembrane region" description="Helical" evidence="2">
    <location>
        <begin position="12"/>
        <end position="38"/>
    </location>
</feature>
<feature type="transmembrane region" description="Helical" evidence="2">
    <location>
        <begin position="365"/>
        <end position="384"/>
    </location>
</feature>
<feature type="transmembrane region" description="Helical" evidence="2">
    <location>
        <begin position="330"/>
        <end position="353"/>
    </location>
</feature>
<evidence type="ECO:0000313" key="3">
    <source>
        <dbReference type="EMBL" id="USS88285.1"/>
    </source>
</evidence>
<feature type="transmembrane region" description="Helical" evidence="2">
    <location>
        <begin position="168"/>
        <end position="186"/>
    </location>
</feature>
<dbReference type="InterPro" id="IPR036259">
    <property type="entry name" value="MFS_trans_sf"/>
</dbReference>
<feature type="transmembrane region" description="Helical" evidence="2">
    <location>
        <begin position="77"/>
        <end position="99"/>
    </location>
</feature>
<feature type="transmembrane region" description="Helical" evidence="2">
    <location>
        <begin position="280"/>
        <end position="310"/>
    </location>
</feature>
<dbReference type="PANTHER" id="PTHR23530">
    <property type="entry name" value="TRANSPORT PROTEIN-RELATED"/>
    <property type="match status" value="1"/>
</dbReference>
<dbReference type="CDD" id="cd06174">
    <property type="entry name" value="MFS"/>
    <property type="match status" value="1"/>
</dbReference>
<evidence type="ECO:0000256" key="1">
    <source>
        <dbReference type="ARBA" id="ARBA00004651"/>
    </source>
</evidence>